<keyword evidence="1" id="KW-1133">Transmembrane helix</keyword>
<evidence type="ECO:0000256" key="1">
    <source>
        <dbReference type="SAM" id="Phobius"/>
    </source>
</evidence>
<keyword evidence="1" id="KW-0472">Membrane</keyword>
<sequence>MFRLSRIARQIRLPLRPPCNKNLIFPHQLRIIPYKPPMIRRCVSNTPLLTKPPSLWTKIIPKEASKILKNAAAMNIIFVAICGFTLIFLTRIIDMIVYVLKIILAE</sequence>
<feature type="transmembrane region" description="Helical" evidence="1">
    <location>
        <begin position="76"/>
        <end position="100"/>
    </location>
</feature>
<keyword evidence="1" id="KW-0812">Transmembrane</keyword>
<reference evidence="2" key="1">
    <citation type="submission" date="2018-10" db="EMBL/GenBank/DDBJ databases">
        <title>Hidden diversity of soil giant viruses.</title>
        <authorList>
            <person name="Schulz F."/>
            <person name="Alteio L."/>
            <person name="Goudeau D."/>
            <person name="Ryan E.M."/>
            <person name="Malmstrom R.R."/>
            <person name="Blanchard J."/>
            <person name="Woyke T."/>
        </authorList>
    </citation>
    <scope>NUCLEOTIDE SEQUENCE</scope>
    <source>
        <strain evidence="2">HAV1</strain>
    </source>
</reference>
<gene>
    <name evidence="2" type="ORF">Harvfovirus12_12</name>
</gene>
<evidence type="ECO:0000313" key="2">
    <source>
        <dbReference type="EMBL" id="AYV80976.1"/>
    </source>
</evidence>
<protein>
    <submittedName>
        <fullName evidence="2">Uncharacterized protein</fullName>
    </submittedName>
</protein>
<organism evidence="2">
    <name type="scientific">Harvfovirus sp</name>
    <dbReference type="NCBI Taxonomy" id="2487768"/>
    <lineage>
        <taxon>Viruses</taxon>
        <taxon>Varidnaviria</taxon>
        <taxon>Bamfordvirae</taxon>
        <taxon>Nucleocytoviricota</taxon>
        <taxon>Megaviricetes</taxon>
        <taxon>Imitervirales</taxon>
        <taxon>Mimiviridae</taxon>
        <taxon>Klosneuvirinae</taxon>
    </lineage>
</organism>
<accession>A0A3G5A170</accession>
<dbReference type="EMBL" id="MK072254">
    <property type="protein sequence ID" value="AYV80976.1"/>
    <property type="molecule type" value="Genomic_DNA"/>
</dbReference>
<proteinExistence type="predicted"/>
<name>A0A3G5A170_9VIRU</name>